<evidence type="ECO:0000313" key="6">
    <source>
        <dbReference type="EMBL" id="KAI1695372.1"/>
    </source>
</evidence>
<comment type="caution">
    <text evidence="6">The sequence shown here is derived from an EMBL/GenBank/DDBJ whole genome shotgun (WGS) entry which is preliminary data.</text>
</comment>
<dbReference type="Gene3D" id="3.40.50.300">
    <property type="entry name" value="P-loop containing nucleotide triphosphate hydrolases"/>
    <property type="match status" value="2"/>
</dbReference>
<dbReference type="InterPro" id="IPR041679">
    <property type="entry name" value="DNA2/NAM7-like_C"/>
</dbReference>
<organism evidence="6 7">
    <name type="scientific">Ditylenchus destructor</name>
    <dbReference type="NCBI Taxonomy" id="166010"/>
    <lineage>
        <taxon>Eukaryota</taxon>
        <taxon>Metazoa</taxon>
        <taxon>Ecdysozoa</taxon>
        <taxon>Nematoda</taxon>
        <taxon>Chromadorea</taxon>
        <taxon>Rhabditida</taxon>
        <taxon>Tylenchina</taxon>
        <taxon>Tylenchomorpha</taxon>
        <taxon>Sphaerularioidea</taxon>
        <taxon>Anguinidae</taxon>
        <taxon>Anguininae</taxon>
        <taxon>Ditylenchus</taxon>
    </lineage>
</organism>
<evidence type="ECO:0000256" key="3">
    <source>
        <dbReference type="ARBA" id="ARBA00022806"/>
    </source>
</evidence>
<dbReference type="SUPFAM" id="SSF52540">
    <property type="entry name" value="P-loop containing nucleoside triphosphate hydrolases"/>
    <property type="match status" value="1"/>
</dbReference>
<feature type="domain" description="DNA2/NAM7 helicase-like C-terminal" evidence="5">
    <location>
        <begin position="459"/>
        <end position="649"/>
    </location>
</feature>
<dbReference type="EMBL" id="JAKKPZ010000410">
    <property type="protein sequence ID" value="KAI1695372.1"/>
    <property type="molecule type" value="Genomic_DNA"/>
</dbReference>
<keyword evidence="3" id="KW-0347">Helicase</keyword>
<dbReference type="Pfam" id="PF13087">
    <property type="entry name" value="AAA_12"/>
    <property type="match status" value="1"/>
</dbReference>
<evidence type="ECO:0000256" key="4">
    <source>
        <dbReference type="ARBA" id="ARBA00022840"/>
    </source>
</evidence>
<dbReference type="InterPro" id="IPR027417">
    <property type="entry name" value="P-loop_NTPase"/>
</dbReference>
<keyword evidence="1" id="KW-0547">Nucleotide-binding</keyword>
<dbReference type="PANTHER" id="PTHR43788:SF8">
    <property type="entry name" value="DNA-BINDING PROTEIN SMUBP-2"/>
    <property type="match status" value="1"/>
</dbReference>
<dbReference type="CDD" id="cd18808">
    <property type="entry name" value="SF1_C_Upf1"/>
    <property type="match status" value="1"/>
</dbReference>
<dbReference type="Proteomes" id="UP001201812">
    <property type="component" value="Unassembled WGS sequence"/>
</dbReference>
<evidence type="ECO:0000256" key="1">
    <source>
        <dbReference type="ARBA" id="ARBA00022741"/>
    </source>
</evidence>
<dbReference type="GO" id="GO:0005524">
    <property type="term" value="F:ATP binding"/>
    <property type="evidence" value="ECO:0007669"/>
    <property type="project" value="UniProtKB-KW"/>
</dbReference>
<gene>
    <name evidence="6" type="ORF">DdX_19612</name>
</gene>
<accession>A0AAD4MHG7</accession>
<protein>
    <submittedName>
        <fullName evidence="6">AAA domain-containing protein</fullName>
    </submittedName>
</protein>
<proteinExistence type="predicted"/>
<keyword evidence="4" id="KW-0067">ATP-binding</keyword>
<evidence type="ECO:0000256" key="2">
    <source>
        <dbReference type="ARBA" id="ARBA00022801"/>
    </source>
</evidence>
<dbReference type="InterPro" id="IPR050534">
    <property type="entry name" value="Coronavir_polyprotein_1ab"/>
</dbReference>
<dbReference type="InterPro" id="IPR047187">
    <property type="entry name" value="SF1_C_Upf1"/>
</dbReference>
<dbReference type="GO" id="GO:0016787">
    <property type="term" value="F:hydrolase activity"/>
    <property type="evidence" value="ECO:0007669"/>
    <property type="project" value="UniProtKB-KW"/>
</dbReference>
<dbReference type="PANTHER" id="PTHR43788">
    <property type="entry name" value="DNA2/NAM7 HELICASE FAMILY MEMBER"/>
    <property type="match status" value="1"/>
</dbReference>
<dbReference type="AlphaFoldDB" id="A0AAD4MHG7"/>
<evidence type="ECO:0000259" key="5">
    <source>
        <dbReference type="Pfam" id="PF13087"/>
    </source>
</evidence>
<dbReference type="GO" id="GO:0043139">
    <property type="term" value="F:5'-3' DNA helicase activity"/>
    <property type="evidence" value="ECO:0007669"/>
    <property type="project" value="TreeGrafter"/>
</dbReference>
<reference evidence="6" key="1">
    <citation type="submission" date="2022-01" db="EMBL/GenBank/DDBJ databases">
        <title>Genome Sequence Resource for Two Populations of Ditylenchus destructor, the Migratory Endoparasitic Phytonematode.</title>
        <authorList>
            <person name="Zhang H."/>
            <person name="Lin R."/>
            <person name="Xie B."/>
        </authorList>
    </citation>
    <scope>NUCLEOTIDE SEQUENCE</scope>
    <source>
        <strain evidence="6">BazhouSP</strain>
    </source>
</reference>
<evidence type="ECO:0000313" key="7">
    <source>
        <dbReference type="Proteomes" id="UP001201812"/>
    </source>
</evidence>
<sequence length="744" mass="83666">MSTWLRTYSHPKNHYDRSVFLNHNLWEKEVFRCVVSQQRALAKAESSQVGRRVLDILPEHGDECTLVLGNRFGDRPPLTDSEKRLRVQQFRRWFKQFSKANIFCKQKNYSINGLIVSPTAEDISGMETVTFRRIFGESDLTAPLEGLSQKDWMTTLRCCIQSDQVLLSSTEFYSVAEGIEFSDTEDDSSGQNSDVPQITAVRDFRLASIPGYELVDKSDHVWTDEEMRVLLDQGLLEKQKDPVLAAMNPEDSVIPVHAGGGTGKSTLAAKCVYYLHTKGMYPLLGMCAESNHTIVDFTAKLLALDPTLKTQVLLLRSTTNKWHGTDNNPLWDELGLQAHLQRLQPSQISEGEDKLIGKFYDLVDRDETIDIDDTAVISLVVAKLVIPIVAGTRSQWGKNKTIRKQVGMFFVDEASQISQINLRNLLKNTGARVMLLGDDKQLPPFTAFHTGLTPFGLESPLKHIIDRGITKVHVLRENMRSHPEITKFCSKLLYNGQIVPGVTAEDKSHVIRAGKGFPLVTQNYPLLLIHSSCRDQPWEGASRVNWGQQDLALKMATACHTHSHCQVMIITPYLSAKHEMQKFLTENAYSRDQIGVSTIEGFQGEQAAIIIFVTIRTEPDRNPSFVLDQFRLGTAITRPTELLIIIGDCNYLNKPGLSGDIIRELSSNSLIVGEPYVAQVEDHIYNHKTPLYYNGILVLSDLFTTIAPAWVLLSKGKRKIESAEPILSALQDMHLEPSLKRLKN</sequence>
<keyword evidence="2" id="KW-0378">Hydrolase</keyword>
<name>A0AAD4MHG7_9BILA</name>
<dbReference type="Pfam" id="PF13245">
    <property type="entry name" value="AAA_19"/>
    <property type="match status" value="1"/>
</dbReference>
<keyword evidence="7" id="KW-1185">Reference proteome</keyword>